<organism evidence="1 2">
    <name type="scientific">Curtobacterium aetherium</name>
    <dbReference type="NCBI Taxonomy" id="2841594"/>
    <lineage>
        <taxon>Bacteria</taxon>
        <taxon>Bacillati</taxon>
        <taxon>Actinomycetota</taxon>
        <taxon>Actinomycetes</taxon>
        <taxon>Micrococcales</taxon>
        <taxon>Microbacteriaceae</taxon>
        <taxon>Curtobacterium</taxon>
    </lineage>
</organism>
<gene>
    <name evidence="1" type="ORF">KM842_09450</name>
</gene>
<accession>A0ACD1E0X6</accession>
<name>A0ACD1E0X6_9MICO</name>
<keyword evidence="2" id="KW-1185">Reference proteome</keyword>
<dbReference type="Proteomes" id="UP000681794">
    <property type="component" value="Chromosome"/>
</dbReference>
<dbReference type="EMBL" id="CP076544">
    <property type="protein sequence ID" value="QWS32516.1"/>
    <property type="molecule type" value="Genomic_DNA"/>
</dbReference>
<reference evidence="1" key="1">
    <citation type="submission" date="2021-06" db="EMBL/GenBank/DDBJ databases">
        <authorList>
            <person name="Ellington A.J."/>
            <person name="Bryan N.C."/>
            <person name="Christner B.C."/>
            <person name="Reisch C.R."/>
        </authorList>
    </citation>
    <scope>NUCLEOTIDE SEQUENCE</scope>
    <source>
        <strain evidence="1">L6-1</strain>
    </source>
</reference>
<protein>
    <submittedName>
        <fullName evidence="1">Uncharacterized protein</fullName>
    </submittedName>
</protein>
<evidence type="ECO:0000313" key="1">
    <source>
        <dbReference type="EMBL" id="QWS32516.1"/>
    </source>
</evidence>
<evidence type="ECO:0000313" key="2">
    <source>
        <dbReference type="Proteomes" id="UP000681794"/>
    </source>
</evidence>
<proteinExistence type="predicted"/>
<sequence>MLFGRARRSAEPVDLGTLEPWRSDVVTATCVPLPIGRKGRTIPGVMLFDGSVSPVFAVREVQQLVDHDLNTAENVNQPPIAFLMWPDDAADDSPAGRWLRHAPAESLTLLVDPLETPPTVQLQGEALESFREWVHTLPR</sequence>